<evidence type="ECO:0000256" key="4">
    <source>
        <dbReference type="ARBA" id="ARBA00022840"/>
    </source>
</evidence>
<protein>
    <submittedName>
        <fullName evidence="6">Sulfonate ABC transporter ATP-binding protein</fullName>
    </submittedName>
</protein>
<dbReference type="OrthoDB" id="8016555at2"/>
<proteinExistence type="inferred from homology"/>
<dbReference type="RefSeq" id="WP_062951724.1">
    <property type="nucleotide sequence ID" value="NZ_LPVY01000012.1"/>
</dbReference>
<evidence type="ECO:0000256" key="3">
    <source>
        <dbReference type="ARBA" id="ARBA00022741"/>
    </source>
</evidence>
<evidence type="ECO:0000256" key="2">
    <source>
        <dbReference type="ARBA" id="ARBA00022448"/>
    </source>
</evidence>
<dbReference type="Pfam" id="PF00005">
    <property type="entry name" value="ABC_tran"/>
    <property type="match status" value="1"/>
</dbReference>
<dbReference type="Gene3D" id="3.40.50.300">
    <property type="entry name" value="P-loop containing nucleotide triphosphate hydrolases"/>
    <property type="match status" value="1"/>
</dbReference>
<dbReference type="InterPro" id="IPR003439">
    <property type="entry name" value="ABC_transporter-like_ATP-bd"/>
</dbReference>
<dbReference type="AlphaFoldDB" id="A0A154L4S7"/>
<sequence>MSMLTLSDIMVRFEPKGKPPVLALDDVSLSVAHDTFSVIVGPSGCGKSTLLRLVAGLEVPTSGTMALDGQPIAGPSADRGMVFQSYTLFPWLTVRENIMFGPQLKKLPKSECEDIADDLIRAVHLTGFEGSYPKELSGGMRQRVALARALANDPRILLMDEPFGALDSQTRQLMQELLLDVWQSRRKTVLFITHDIDEAIFLGDEVHVMTARPGKIKQSLAINIPRPRSIDALTSSEFMRYKKTILSLMHDESVRADTPEPAMA</sequence>
<dbReference type="SMART" id="SM00382">
    <property type="entry name" value="AAA"/>
    <property type="match status" value="1"/>
</dbReference>
<keyword evidence="4 6" id="KW-0067">ATP-binding</keyword>
<organism evidence="6 7">
    <name type="scientific">Thalassospira lucentensis</name>
    <dbReference type="NCBI Taxonomy" id="168935"/>
    <lineage>
        <taxon>Bacteria</taxon>
        <taxon>Pseudomonadati</taxon>
        <taxon>Pseudomonadota</taxon>
        <taxon>Alphaproteobacteria</taxon>
        <taxon>Rhodospirillales</taxon>
        <taxon>Thalassospiraceae</taxon>
        <taxon>Thalassospira</taxon>
    </lineage>
</organism>
<dbReference type="SUPFAM" id="SSF52540">
    <property type="entry name" value="P-loop containing nucleoside triphosphate hydrolases"/>
    <property type="match status" value="1"/>
</dbReference>
<dbReference type="PROSITE" id="PS50893">
    <property type="entry name" value="ABC_TRANSPORTER_2"/>
    <property type="match status" value="1"/>
</dbReference>
<dbReference type="InterPro" id="IPR050166">
    <property type="entry name" value="ABC_transporter_ATP-bind"/>
</dbReference>
<dbReference type="Proteomes" id="UP000076335">
    <property type="component" value="Unassembled WGS sequence"/>
</dbReference>
<evidence type="ECO:0000259" key="5">
    <source>
        <dbReference type="PROSITE" id="PS50893"/>
    </source>
</evidence>
<accession>A0A154L4S7</accession>
<keyword evidence="2" id="KW-0813">Transport</keyword>
<dbReference type="GO" id="GO:0016887">
    <property type="term" value="F:ATP hydrolysis activity"/>
    <property type="evidence" value="ECO:0007669"/>
    <property type="project" value="InterPro"/>
</dbReference>
<dbReference type="PANTHER" id="PTHR42788">
    <property type="entry name" value="TAURINE IMPORT ATP-BINDING PROTEIN-RELATED"/>
    <property type="match status" value="1"/>
</dbReference>
<evidence type="ECO:0000256" key="1">
    <source>
        <dbReference type="ARBA" id="ARBA00005417"/>
    </source>
</evidence>
<dbReference type="InterPro" id="IPR003593">
    <property type="entry name" value="AAA+_ATPase"/>
</dbReference>
<feature type="domain" description="ABC transporter" evidence="5">
    <location>
        <begin position="4"/>
        <end position="236"/>
    </location>
</feature>
<dbReference type="CDD" id="cd03293">
    <property type="entry name" value="ABC_NrtD_SsuB_transporters"/>
    <property type="match status" value="1"/>
</dbReference>
<name>A0A154L4S7_9PROT</name>
<dbReference type="InterPro" id="IPR027417">
    <property type="entry name" value="P-loop_NTPase"/>
</dbReference>
<dbReference type="EMBL" id="LPVY01000012">
    <property type="protein sequence ID" value="KZB64461.1"/>
    <property type="molecule type" value="Genomic_DNA"/>
</dbReference>
<dbReference type="GO" id="GO:0005524">
    <property type="term" value="F:ATP binding"/>
    <property type="evidence" value="ECO:0007669"/>
    <property type="project" value="UniProtKB-KW"/>
</dbReference>
<evidence type="ECO:0000313" key="7">
    <source>
        <dbReference type="Proteomes" id="UP000076335"/>
    </source>
</evidence>
<dbReference type="PANTHER" id="PTHR42788:SF13">
    <property type="entry name" value="ALIPHATIC SULFONATES IMPORT ATP-BINDING PROTEIN SSUB"/>
    <property type="match status" value="1"/>
</dbReference>
<gene>
    <name evidence="6" type="ORF">AUP42_00690</name>
</gene>
<comment type="similarity">
    <text evidence="1">Belongs to the ABC transporter superfamily.</text>
</comment>
<dbReference type="PROSITE" id="PS00211">
    <property type="entry name" value="ABC_TRANSPORTER_1"/>
    <property type="match status" value="1"/>
</dbReference>
<keyword evidence="3" id="KW-0547">Nucleotide-binding</keyword>
<comment type="caution">
    <text evidence="6">The sequence shown here is derived from an EMBL/GenBank/DDBJ whole genome shotgun (WGS) entry which is preliminary data.</text>
</comment>
<dbReference type="InterPro" id="IPR017871">
    <property type="entry name" value="ABC_transporter-like_CS"/>
</dbReference>
<evidence type="ECO:0000313" key="6">
    <source>
        <dbReference type="EMBL" id="KZB64461.1"/>
    </source>
</evidence>
<reference evidence="6 7" key="1">
    <citation type="submission" date="2015-12" db="EMBL/GenBank/DDBJ databases">
        <title>Genome sequence of Thalassospira lucentensis MCCC 1A02072.</title>
        <authorList>
            <person name="Lu L."/>
            <person name="Lai Q."/>
            <person name="Shao Z."/>
            <person name="Qian P."/>
        </authorList>
    </citation>
    <scope>NUCLEOTIDE SEQUENCE [LARGE SCALE GENOMIC DNA]</scope>
    <source>
        <strain evidence="6 7">MCCC 1A02072</strain>
    </source>
</reference>